<dbReference type="AlphaFoldDB" id="V6LFI6"/>
<evidence type="ECO:0000313" key="3">
    <source>
        <dbReference type="EMBL" id="EST43264.1"/>
    </source>
</evidence>
<evidence type="ECO:0000256" key="1">
    <source>
        <dbReference type="SAM" id="Phobius"/>
    </source>
</evidence>
<dbReference type="Pfam" id="PF11750">
    <property type="entry name" value="DUF3307"/>
    <property type="match status" value="1"/>
</dbReference>
<dbReference type="EMBL" id="KI546139">
    <property type="protein sequence ID" value="EST43257.1"/>
    <property type="molecule type" value="Genomic_DNA"/>
</dbReference>
<feature type="transmembrane region" description="Helical" evidence="1">
    <location>
        <begin position="40"/>
        <end position="63"/>
    </location>
</feature>
<dbReference type="VEuPathDB" id="GiardiaDB:SS50377_27453"/>
<feature type="transmembrane region" description="Helical" evidence="1">
    <location>
        <begin position="112"/>
        <end position="135"/>
    </location>
</feature>
<organism evidence="2">
    <name type="scientific">Spironucleus salmonicida</name>
    <dbReference type="NCBI Taxonomy" id="348837"/>
    <lineage>
        <taxon>Eukaryota</taxon>
        <taxon>Metamonada</taxon>
        <taxon>Diplomonadida</taxon>
        <taxon>Hexamitidae</taxon>
        <taxon>Hexamitinae</taxon>
        <taxon>Spironucleus</taxon>
    </lineage>
</organism>
<dbReference type="EMBL" id="AUWU02000007">
    <property type="protein sequence ID" value="KAH0571146.1"/>
    <property type="molecule type" value="Genomic_DNA"/>
</dbReference>
<dbReference type="VEuPathDB" id="GiardiaDB:SS50377_27446"/>
<reference evidence="2 4" key="1">
    <citation type="journal article" date="2014" name="PLoS Genet.">
        <title>The Genome of Spironucleus salmonicida Highlights a Fish Pathogen Adapted to Fluctuating Environments.</title>
        <authorList>
            <person name="Xu F."/>
            <person name="Jerlstrom-Hultqvist J."/>
            <person name="Einarsson E."/>
            <person name="Astvaldsson A."/>
            <person name="Svard S.G."/>
            <person name="Andersson J.O."/>
        </authorList>
    </citation>
    <scope>NUCLEOTIDE SEQUENCE</scope>
    <source>
        <strain evidence="4">ATCC 50377</strain>
    </source>
</reference>
<keyword evidence="6" id="KW-1185">Reference proteome</keyword>
<reference evidence="4" key="2">
    <citation type="submission" date="2020-12" db="EMBL/GenBank/DDBJ databases">
        <title>New Spironucleus salmonicida genome in near-complete chromosomes.</title>
        <authorList>
            <person name="Xu F."/>
            <person name="Kurt Z."/>
            <person name="Jimenez-Gonzalez A."/>
            <person name="Astvaldsson A."/>
            <person name="Andersson J.O."/>
            <person name="Svard S.G."/>
        </authorList>
    </citation>
    <scope>NUCLEOTIDE SEQUENCE</scope>
    <source>
        <strain evidence="4">ATCC 50377</strain>
    </source>
</reference>
<gene>
    <name evidence="2" type="ORF">SS50377_16921</name>
    <name evidence="3" type="ORF">SS50377_16928</name>
    <name evidence="4" type="ORF">SS50377_27446</name>
    <name evidence="5" type="ORF">SS50377_27453</name>
</gene>
<name>V6LFI6_9EUKA</name>
<keyword evidence="1" id="KW-1133">Transmembrane helix</keyword>
<dbReference type="EMBL" id="AUWU02000007">
    <property type="protein sequence ID" value="KAH0571153.1"/>
    <property type="molecule type" value="Genomic_DNA"/>
</dbReference>
<accession>V6LFI6</accession>
<sequence length="140" mass="15602">MELPSLVYLYLALLAKHLAADGLFQFLCQCGDKSTPCKKGIWLHSLQVTYLQLLIVPPFTLYFGYRPSYATAAIAGSFAVEFGSHFLIDLAKSHWRSRNSSRMQIRACRVSVFVIDQALHCASLTACVAVVWASFLPLQT</sequence>
<dbReference type="Proteomes" id="UP000018208">
    <property type="component" value="Unassembled WGS sequence"/>
</dbReference>
<feature type="transmembrane region" description="Helical" evidence="1">
    <location>
        <begin position="69"/>
        <end position="91"/>
    </location>
</feature>
<feature type="transmembrane region" description="Helical" evidence="1">
    <location>
        <begin position="6"/>
        <end position="28"/>
    </location>
</feature>
<evidence type="ECO:0000313" key="2">
    <source>
        <dbReference type="EMBL" id="EST43257.1"/>
    </source>
</evidence>
<evidence type="ECO:0000313" key="5">
    <source>
        <dbReference type="EMBL" id="KAH0571153.1"/>
    </source>
</evidence>
<protein>
    <submittedName>
        <fullName evidence="2">Transmembrane domain-containing protein</fullName>
    </submittedName>
</protein>
<proteinExistence type="predicted"/>
<keyword evidence="1" id="KW-0472">Membrane</keyword>
<dbReference type="EMBL" id="KI546139">
    <property type="protein sequence ID" value="EST43264.1"/>
    <property type="molecule type" value="Genomic_DNA"/>
</dbReference>
<evidence type="ECO:0000313" key="6">
    <source>
        <dbReference type="Proteomes" id="UP000018208"/>
    </source>
</evidence>
<dbReference type="InterPro" id="IPR021737">
    <property type="entry name" value="Phage_phiKZ_Orf197"/>
</dbReference>
<keyword evidence="1 2" id="KW-0812">Transmembrane</keyword>
<evidence type="ECO:0000313" key="4">
    <source>
        <dbReference type="EMBL" id="KAH0571146.1"/>
    </source>
</evidence>